<reference evidence="2 3" key="1">
    <citation type="journal article" date="2018" name="Front. Plant Sci.">
        <title>Red Clover (Trifolium pratense) and Zigzag Clover (T. medium) - A Picture of Genomic Similarities and Differences.</title>
        <authorList>
            <person name="Dluhosova J."/>
            <person name="Istvanek J."/>
            <person name="Nedelnik J."/>
            <person name="Repkova J."/>
        </authorList>
    </citation>
    <scope>NUCLEOTIDE SEQUENCE [LARGE SCALE GENOMIC DNA]</scope>
    <source>
        <strain evidence="3">cv. 10/8</strain>
        <tissue evidence="2">Leaf</tissue>
    </source>
</reference>
<dbReference type="EMBL" id="LXQA011234358">
    <property type="protein sequence ID" value="MCI90068.1"/>
    <property type="molecule type" value="Genomic_DNA"/>
</dbReference>
<protein>
    <submittedName>
        <fullName evidence="2">Uncharacterized protein</fullName>
    </submittedName>
</protein>
<evidence type="ECO:0000256" key="1">
    <source>
        <dbReference type="SAM" id="MobiDB-lite"/>
    </source>
</evidence>
<evidence type="ECO:0000313" key="2">
    <source>
        <dbReference type="EMBL" id="MCI90068.1"/>
    </source>
</evidence>
<feature type="non-terminal residue" evidence="2">
    <location>
        <position position="43"/>
    </location>
</feature>
<dbReference type="Proteomes" id="UP000265520">
    <property type="component" value="Unassembled WGS sequence"/>
</dbReference>
<name>A0A392VNT9_9FABA</name>
<proteinExistence type="predicted"/>
<accession>A0A392VNT9</accession>
<organism evidence="2 3">
    <name type="scientific">Trifolium medium</name>
    <dbReference type="NCBI Taxonomy" id="97028"/>
    <lineage>
        <taxon>Eukaryota</taxon>
        <taxon>Viridiplantae</taxon>
        <taxon>Streptophyta</taxon>
        <taxon>Embryophyta</taxon>
        <taxon>Tracheophyta</taxon>
        <taxon>Spermatophyta</taxon>
        <taxon>Magnoliopsida</taxon>
        <taxon>eudicotyledons</taxon>
        <taxon>Gunneridae</taxon>
        <taxon>Pentapetalae</taxon>
        <taxon>rosids</taxon>
        <taxon>fabids</taxon>
        <taxon>Fabales</taxon>
        <taxon>Fabaceae</taxon>
        <taxon>Papilionoideae</taxon>
        <taxon>50 kb inversion clade</taxon>
        <taxon>NPAAA clade</taxon>
        <taxon>Hologalegina</taxon>
        <taxon>IRL clade</taxon>
        <taxon>Trifolieae</taxon>
        <taxon>Trifolium</taxon>
    </lineage>
</organism>
<evidence type="ECO:0000313" key="3">
    <source>
        <dbReference type="Proteomes" id="UP000265520"/>
    </source>
</evidence>
<feature type="compositionally biased region" description="Basic residues" evidence="1">
    <location>
        <begin position="32"/>
        <end position="43"/>
    </location>
</feature>
<comment type="caution">
    <text evidence="2">The sequence shown here is derived from an EMBL/GenBank/DDBJ whole genome shotgun (WGS) entry which is preliminary data.</text>
</comment>
<feature type="region of interest" description="Disordered" evidence="1">
    <location>
        <begin position="1"/>
        <end position="43"/>
    </location>
</feature>
<keyword evidence="3" id="KW-1185">Reference proteome</keyword>
<dbReference type="AlphaFoldDB" id="A0A392VNT9"/>
<sequence>MKRGTSKTNAYEKKKKKKKKSEEGTSAPKQSKAQKKLKIKQEV</sequence>